<dbReference type="Gene3D" id="1.10.150.50">
    <property type="entry name" value="Transcription Factor, Ets-1"/>
    <property type="match status" value="1"/>
</dbReference>
<organism evidence="4">
    <name type="scientific">Naegleria gruberi</name>
    <name type="common">Amoeba</name>
    <dbReference type="NCBI Taxonomy" id="5762"/>
    <lineage>
        <taxon>Eukaryota</taxon>
        <taxon>Discoba</taxon>
        <taxon>Heterolobosea</taxon>
        <taxon>Tetramitia</taxon>
        <taxon>Eutetramitia</taxon>
        <taxon>Vahlkampfiidae</taxon>
        <taxon>Naegleria</taxon>
    </lineage>
</organism>
<dbReference type="OMA" id="SVQATIC"/>
<dbReference type="Proteomes" id="UP000006671">
    <property type="component" value="Unassembled WGS sequence"/>
</dbReference>
<evidence type="ECO:0000259" key="2">
    <source>
        <dbReference type="PROSITE" id="PS50105"/>
    </source>
</evidence>
<dbReference type="InterPro" id="IPR013761">
    <property type="entry name" value="SAM/pointed_sf"/>
</dbReference>
<dbReference type="eggNOG" id="ENOG502SEQ2">
    <property type="taxonomic scope" value="Eukaryota"/>
</dbReference>
<proteinExistence type="predicted"/>
<gene>
    <name evidence="3" type="ORF">NAEGRDRAFT_80697</name>
</gene>
<dbReference type="AlphaFoldDB" id="D2VP07"/>
<dbReference type="RefSeq" id="XP_002674259.1">
    <property type="nucleotide sequence ID" value="XM_002674213.1"/>
</dbReference>
<dbReference type="PROSITE" id="PS50105">
    <property type="entry name" value="SAM_DOMAIN"/>
    <property type="match status" value="1"/>
</dbReference>
<name>D2VP07_NAEGR</name>
<keyword evidence="4" id="KW-1185">Reference proteome</keyword>
<dbReference type="PANTHER" id="PTHR16155">
    <property type="entry name" value="DED DOMAIN-CONTAINING PROTEIN"/>
    <property type="match status" value="1"/>
</dbReference>
<dbReference type="GO" id="GO:0005737">
    <property type="term" value="C:cytoplasm"/>
    <property type="evidence" value="ECO:0007669"/>
    <property type="project" value="TreeGrafter"/>
</dbReference>
<dbReference type="KEGG" id="ngr:NAEGRDRAFT_80697"/>
<feature type="compositionally biased region" description="Low complexity" evidence="1">
    <location>
        <begin position="108"/>
        <end position="125"/>
    </location>
</feature>
<feature type="region of interest" description="Disordered" evidence="1">
    <location>
        <begin position="95"/>
        <end position="206"/>
    </location>
</feature>
<dbReference type="PANTHER" id="PTHR16155:SF19">
    <property type="entry name" value="DED DOMAIN-CONTAINING PROTEIN"/>
    <property type="match status" value="1"/>
</dbReference>
<protein>
    <recommendedName>
        <fullName evidence="2">SAM domain-containing protein</fullName>
    </recommendedName>
</protein>
<dbReference type="Pfam" id="PF07647">
    <property type="entry name" value="SAM_2"/>
    <property type="match status" value="1"/>
</dbReference>
<dbReference type="OrthoDB" id="412286at2759"/>
<evidence type="ECO:0000313" key="3">
    <source>
        <dbReference type="EMBL" id="EFC41515.1"/>
    </source>
</evidence>
<feature type="domain" description="SAM" evidence="2">
    <location>
        <begin position="25"/>
        <end position="70"/>
    </location>
</feature>
<sequence length="573" mass="64519">MERLKSLFKSTREVTDLQSKPIEEWSVKDFQEWLREHQYQKKVTQILKKEEWNGKCLIDFTEEDLKKLGIPSGSAKGITNSINQLKQEQIKAGLFQPSRASNASQRLDNNSTSTTTSTTTNNTDDPNSAVSNNRQSSESNTSTGTATTDSTQNGHQVVQLLDKSEEEDNCESSSATTTQQRSKGGTLFNTSSGSEMNSTSGGLANGSERYVAAPPFLVSSLTGEEKKDYDKCLKKVELACQDYPPSVQATICQDCIFPDRFQYRYFNPLRLSDKDRQVNKMMEPFIKVKLVITEMDTGMAHRLLRLIGTRIHKTIKSMDYGMFHTALIVGVYYVEWVDSSLVTVRKKSSSKAVFATDIATISGQENVDNAFKNLSELICTWNRTRDYDNKSSNCQHFCTEAIEKLGLASAFDKIANQGPLKEYLTRLKTTGACDMSYRVNDDVKETLLNSDSITPELTEFLKSSGNALTFPSHKILDQFVHILQEEDPLYFENEPFDYVLLKAYDRAFWLRSQSKGTGGVDTSHYWTNPNTGACMCPFNKNATNVENEEIVNSIIGKDFELGSYRPTYPVRLD</sequence>
<reference evidence="3 4" key="1">
    <citation type="journal article" date="2010" name="Cell">
        <title>The genome of Naegleria gruberi illuminates early eukaryotic versatility.</title>
        <authorList>
            <person name="Fritz-Laylin L.K."/>
            <person name="Prochnik S.E."/>
            <person name="Ginger M.L."/>
            <person name="Dacks J.B."/>
            <person name="Carpenter M.L."/>
            <person name="Field M.C."/>
            <person name="Kuo A."/>
            <person name="Paredez A."/>
            <person name="Chapman J."/>
            <person name="Pham J."/>
            <person name="Shu S."/>
            <person name="Neupane R."/>
            <person name="Cipriano M."/>
            <person name="Mancuso J."/>
            <person name="Tu H."/>
            <person name="Salamov A."/>
            <person name="Lindquist E."/>
            <person name="Shapiro H."/>
            <person name="Lucas S."/>
            <person name="Grigoriev I.V."/>
            <person name="Cande W.Z."/>
            <person name="Fulton C."/>
            <person name="Rokhsar D.S."/>
            <person name="Dawson S.C."/>
        </authorList>
    </citation>
    <scope>NUCLEOTIDE SEQUENCE [LARGE SCALE GENOMIC DNA]</scope>
    <source>
        <strain evidence="3 4">NEG-M</strain>
    </source>
</reference>
<dbReference type="GeneID" id="8851193"/>
<feature type="compositionally biased region" description="Polar residues" evidence="1">
    <location>
        <begin position="98"/>
        <end position="107"/>
    </location>
</feature>
<feature type="compositionally biased region" description="Polar residues" evidence="1">
    <location>
        <begin position="171"/>
        <end position="202"/>
    </location>
</feature>
<dbReference type="EMBL" id="GG738885">
    <property type="protein sequence ID" value="EFC41515.1"/>
    <property type="molecule type" value="Genomic_DNA"/>
</dbReference>
<dbReference type="InParanoid" id="D2VP07"/>
<dbReference type="SMART" id="SM00454">
    <property type="entry name" value="SAM"/>
    <property type="match status" value="1"/>
</dbReference>
<dbReference type="InterPro" id="IPR001660">
    <property type="entry name" value="SAM"/>
</dbReference>
<dbReference type="VEuPathDB" id="AmoebaDB:NAEGRDRAFT_80697"/>
<dbReference type="SUPFAM" id="SSF47769">
    <property type="entry name" value="SAM/Pointed domain"/>
    <property type="match status" value="1"/>
</dbReference>
<feature type="compositionally biased region" description="Polar residues" evidence="1">
    <location>
        <begin position="126"/>
        <end position="135"/>
    </location>
</feature>
<evidence type="ECO:0000313" key="4">
    <source>
        <dbReference type="Proteomes" id="UP000006671"/>
    </source>
</evidence>
<feature type="compositionally biased region" description="Low complexity" evidence="1">
    <location>
        <begin position="136"/>
        <end position="151"/>
    </location>
</feature>
<evidence type="ECO:0000256" key="1">
    <source>
        <dbReference type="SAM" id="MobiDB-lite"/>
    </source>
</evidence>
<accession>D2VP07</accession>